<evidence type="ECO:0000313" key="1">
    <source>
        <dbReference type="EMBL" id="ABN08553.1"/>
    </source>
</evidence>
<proteinExistence type="predicted"/>
<dbReference type="EMBL" id="AC157502">
    <property type="protein sequence ID" value="ABN08553.1"/>
    <property type="molecule type" value="Genomic_DNA"/>
</dbReference>
<gene>
    <name evidence="1" type="ORF">MtrDRAFT_AC157502g4v2</name>
</gene>
<reference evidence="1" key="1">
    <citation type="submission" date="2005-05" db="EMBL/GenBank/DDBJ databases">
        <authorList>
            <person name="Town C.D."/>
        </authorList>
    </citation>
    <scope>NUCLEOTIDE SEQUENCE</scope>
</reference>
<name>A2Q4K3_MEDTR</name>
<accession>A2Q4K3</accession>
<dbReference type="AlphaFoldDB" id="A2Q4K3"/>
<organism evidence="1">
    <name type="scientific">Medicago truncatula</name>
    <name type="common">Barrel medic</name>
    <name type="synonym">Medicago tribuloides</name>
    <dbReference type="NCBI Taxonomy" id="3880"/>
    <lineage>
        <taxon>Eukaryota</taxon>
        <taxon>Viridiplantae</taxon>
        <taxon>Streptophyta</taxon>
        <taxon>Embryophyta</taxon>
        <taxon>Tracheophyta</taxon>
        <taxon>Spermatophyta</taxon>
        <taxon>Magnoliopsida</taxon>
        <taxon>eudicotyledons</taxon>
        <taxon>Gunneridae</taxon>
        <taxon>Pentapetalae</taxon>
        <taxon>rosids</taxon>
        <taxon>fabids</taxon>
        <taxon>Fabales</taxon>
        <taxon>Fabaceae</taxon>
        <taxon>Papilionoideae</taxon>
        <taxon>50 kb inversion clade</taxon>
        <taxon>NPAAA clade</taxon>
        <taxon>Hologalegina</taxon>
        <taxon>IRL clade</taxon>
        <taxon>Trifolieae</taxon>
        <taxon>Medicago</taxon>
    </lineage>
</organism>
<reference evidence="1" key="2">
    <citation type="submission" date="2007-03" db="EMBL/GenBank/DDBJ databases">
        <authorList>
            <consortium name="The International Medicago Genome Annotation Group"/>
        </authorList>
    </citation>
    <scope>NUCLEOTIDE SEQUENCE</scope>
</reference>
<protein>
    <submittedName>
        <fullName evidence="1">Uncharacterized protein</fullName>
    </submittedName>
</protein>
<sequence>MIQIICEVLKINLDPPPNLIFDLFHDLILRLFFVNEKPVIMFQPSISSASQPNSNEAVVCVLLERVKVA</sequence>